<reference evidence="1" key="1">
    <citation type="journal article" date="2017" name="Genome Announc.">
        <title>High-Quality Whole-Genome Sequences of the Oligo-Mouse-Microbiota Bacterial Community.</title>
        <authorList>
            <person name="Garzetti D."/>
            <person name="Brugiroux S."/>
            <person name="Bunk B."/>
            <person name="Pukall R."/>
            <person name="McCoy K.D."/>
            <person name="Macpherson A.J."/>
            <person name="Stecher B."/>
        </authorList>
    </citation>
    <scope>NUCLEOTIDE SEQUENCE</scope>
    <source>
        <strain evidence="1">KB18</strain>
    </source>
</reference>
<dbReference type="Proteomes" id="UP000196710">
    <property type="component" value="Chromosome"/>
</dbReference>
<evidence type="ECO:0000313" key="2">
    <source>
        <dbReference type="EMBL" id="QQR31116.1"/>
    </source>
</evidence>
<keyword evidence="3" id="KW-1185">Reference proteome</keyword>
<dbReference type="RefSeq" id="WP_066539114.1">
    <property type="nucleotide sequence ID" value="NZ_CAJTCQ010000001.1"/>
</dbReference>
<sequence length="113" mass="12586">MGRKKLSGKRYSDLCESYFLQCGREGRHPSLPGLALALGMDSREELERLAAESRGGGAAAVRRAITRVEEFNVQSAFQKDTAQSAKFILQCGFGYGEKRGKKDREDIKVEIEE</sequence>
<proteinExistence type="predicted"/>
<dbReference type="Proteomes" id="UP000596035">
    <property type="component" value="Chromosome"/>
</dbReference>
<name>A0A1Z2XTY8_9FIRM</name>
<protein>
    <submittedName>
        <fullName evidence="2">Uncharacterized protein</fullName>
    </submittedName>
</protein>
<dbReference type="EMBL" id="CP021422">
    <property type="protein sequence ID" value="ASB41849.1"/>
    <property type="molecule type" value="Genomic_DNA"/>
</dbReference>
<accession>A0A1Z2XTY8</accession>
<reference evidence="3" key="2">
    <citation type="submission" date="2017-05" db="EMBL/GenBank/DDBJ databases">
        <title>Improved OligoMM genomes.</title>
        <authorList>
            <person name="Garzetti D."/>
        </authorList>
    </citation>
    <scope>NUCLEOTIDE SEQUENCE [LARGE SCALE GENOMIC DNA]</scope>
    <source>
        <strain evidence="3">KB18</strain>
    </source>
</reference>
<gene>
    <name evidence="1" type="ORF">ADH66_15005</name>
    <name evidence="2" type="ORF">I5Q82_05385</name>
</gene>
<dbReference type="EMBL" id="CP065321">
    <property type="protein sequence ID" value="QQR31116.1"/>
    <property type="molecule type" value="Genomic_DNA"/>
</dbReference>
<evidence type="ECO:0000313" key="3">
    <source>
        <dbReference type="Proteomes" id="UP000196710"/>
    </source>
</evidence>
<dbReference type="KEGG" id="amur:ADH66_15005"/>
<reference evidence="2 4" key="3">
    <citation type="submission" date="2020-11" db="EMBL/GenBank/DDBJ databases">
        <title>Closed and high quality bacterial genomes of the OMM12 community.</title>
        <authorList>
            <person name="Marbouty M."/>
            <person name="Lamy-Besnier Q."/>
            <person name="Debarbieux L."/>
            <person name="Koszul R."/>
        </authorList>
    </citation>
    <scope>NUCLEOTIDE SEQUENCE [LARGE SCALE GENOMIC DNA]</scope>
    <source>
        <strain evidence="2 4">KB18</strain>
    </source>
</reference>
<evidence type="ECO:0000313" key="4">
    <source>
        <dbReference type="Proteomes" id="UP000596035"/>
    </source>
</evidence>
<organism evidence="2 4">
    <name type="scientific">Acutalibacter muris</name>
    <dbReference type="NCBI Taxonomy" id="1796620"/>
    <lineage>
        <taxon>Bacteria</taxon>
        <taxon>Bacillati</taxon>
        <taxon>Bacillota</taxon>
        <taxon>Clostridia</taxon>
        <taxon>Eubacteriales</taxon>
        <taxon>Acutalibacteraceae</taxon>
        <taxon>Acutalibacter</taxon>
    </lineage>
</organism>
<evidence type="ECO:0000313" key="1">
    <source>
        <dbReference type="EMBL" id="ASB41849.1"/>
    </source>
</evidence>
<dbReference type="AlphaFoldDB" id="A0A1Z2XTY8"/>